<evidence type="ECO:0000259" key="2">
    <source>
        <dbReference type="PROSITE" id="PS50271"/>
    </source>
</evidence>
<evidence type="ECO:0000313" key="4">
    <source>
        <dbReference type="Proteomes" id="UP001344658"/>
    </source>
</evidence>
<sequence>MTSLNTPDETPGGAVAIDPSAQPSGTGCVDCDDSGGWWFHLRRCANCGHIGCCDSSPAQHASAHAQASGHPVIQSYEPGEDWFWNYVTESYVEDGPALTPPTAHPSVQPVPGPEGRVPPDWQSHLH</sequence>
<evidence type="ECO:0000256" key="1">
    <source>
        <dbReference type="SAM" id="MobiDB-lite"/>
    </source>
</evidence>
<keyword evidence="4" id="KW-1185">Reference proteome</keyword>
<comment type="caution">
    <text evidence="3">The sequence shown here is derived from an EMBL/GenBank/DDBJ whole genome shotgun (WGS) entry which is preliminary data.</text>
</comment>
<feature type="compositionally biased region" description="Pro residues" evidence="1">
    <location>
        <begin position="98"/>
        <end position="112"/>
    </location>
</feature>
<dbReference type="SUPFAM" id="SSF57850">
    <property type="entry name" value="RING/U-box"/>
    <property type="match status" value="1"/>
</dbReference>
<feature type="region of interest" description="Disordered" evidence="1">
    <location>
        <begin position="94"/>
        <end position="126"/>
    </location>
</feature>
<dbReference type="InterPro" id="IPR001607">
    <property type="entry name" value="Znf_UBP"/>
</dbReference>
<proteinExistence type="predicted"/>
<feature type="domain" description="UBP-type" evidence="2">
    <location>
        <begin position="1"/>
        <end position="109"/>
    </location>
</feature>
<gene>
    <name evidence="3" type="ORF">V2S66_10540</name>
</gene>
<accession>A0ABU7P9Q8</accession>
<name>A0ABU7P9Q8_9ACTN</name>
<dbReference type="Pfam" id="PF02148">
    <property type="entry name" value="zf-UBP"/>
    <property type="match status" value="1"/>
</dbReference>
<dbReference type="RefSeq" id="WP_330794328.1">
    <property type="nucleotide sequence ID" value="NZ_JAZEWV010000006.1"/>
</dbReference>
<dbReference type="Proteomes" id="UP001344658">
    <property type="component" value="Unassembled WGS sequence"/>
</dbReference>
<dbReference type="EMBL" id="JAZEWV010000006">
    <property type="protein sequence ID" value="MEE4542398.1"/>
    <property type="molecule type" value="Genomic_DNA"/>
</dbReference>
<protein>
    <submittedName>
        <fullName evidence="3">UBP-type zinc finger domain-containing protein</fullName>
    </submittedName>
</protein>
<organism evidence="3 4">
    <name type="scientific">Actinacidiphila polyblastidii</name>
    <dbReference type="NCBI Taxonomy" id="3110430"/>
    <lineage>
        <taxon>Bacteria</taxon>
        <taxon>Bacillati</taxon>
        <taxon>Actinomycetota</taxon>
        <taxon>Actinomycetes</taxon>
        <taxon>Kitasatosporales</taxon>
        <taxon>Streptomycetaceae</taxon>
        <taxon>Actinacidiphila</taxon>
    </lineage>
</organism>
<reference evidence="3 4" key="1">
    <citation type="submission" date="2023-12" db="EMBL/GenBank/DDBJ databases">
        <title>Streptomyces sp. V4-01.</title>
        <authorList>
            <person name="Somphong A."/>
            <person name="Phongsopitanun W."/>
        </authorList>
    </citation>
    <scope>NUCLEOTIDE SEQUENCE [LARGE SCALE GENOMIC DNA]</scope>
    <source>
        <strain evidence="3 4">V4-01</strain>
    </source>
</reference>
<dbReference type="Gene3D" id="3.30.40.10">
    <property type="entry name" value="Zinc/RING finger domain, C3HC4 (zinc finger)"/>
    <property type="match status" value="1"/>
</dbReference>
<dbReference type="PROSITE" id="PS50271">
    <property type="entry name" value="ZF_UBP"/>
    <property type="match status" value="1"/>
</dbReference>
<dbReference type="InterPro" id="IPR013083">
    <property type="entry name" value="Znf_RING/FYVE/PHD"/>
</dbReference>
<feature type="region of interest" description="Disordered" evidence="1">
    <location>
        <begin position="1"/>
        <end position="26"/>
    </location>
</feature>
<evidence type="ECO:0000313" key="3">
    <source>
        <dbReference type="EMBL" id="MEE4542398.1"/>
    </source>
</evidence>